<dbReference type="GO" id="GO:0012505">
    <property type="term" value="C:endomembrane system"/>
    <property type="evidence" value="ECO:0007669"/>
    <property type="project" value="UniProtKB-SubCell"/>
</dbReference>
<accession>A0A017H5T5</accession>
<dbReference type="NCBIfam" id="TIGR01144">
    <property type="entry name" value="ATP_synt_b"/>
    <property type="match status" value="1"/>
</dbReference>
<keyword evidence="6 13" id="KW-0375">Hydrogen ion transport</keyword>
<evidence type="ECO:0000256" key="12">
    <source>
        <dbReference type="ARBA" id="ARBA00037847"/>
    </source>
</evidence>
<dbReference type="CDD" id="cd06503">
    <property type="entry name" value="ATP-synt_Fo_b"/>
    <property type="match status" value="1"/>
</dbReference>
<dbReference type="InterPro" id="IPR050059">
    <property type="entry name" value="ATP_synthase_B_chain"/>
</dbReference>
<comment type="similarity">
    <text evidence="1 13 14">Belongs to the ATPase B chain family.</text>
</comment>
<evidence type="ECO:0000256" key="9">
    <source>
        <dbReference type="ARBA" id="ARBA00023136"/>
    </source>
</evidence>
<evidence type="ECO:0000256" key="7">
    <source>
        <dbReference type="ARBA" id="ARBA00022989"/>
    </source>
</evidence>
<dbReference type="PANTHER" id="PTHR33445:SF1">
    <property type="entry name" value="ATP SYNTHASE SUBUNIT B"/>
    <property type="match status" value="1"/>
</dbReference>
<evidence type="ECO:0000256" key="5">
    <source>
        <dbReference type="ARBA" id="ARBA00022692"/>
    </source>
</evidence>
<evidence type="ECO:0000256" key="2">
    <source>
        <dbReference type="ARBA" id="ARBA00022448"/>
    </source>
</evidence>
<dbReference type="EMBL" id="AUZI01000027">
    <property type="protein sequence ID" value="KID48256.1"/>
    <property type="molecule type" value="Genomic_DNA"/>
</dbReference>
<keyword evidence="7 13" id="KW-1133">Transmembrane helix</keyword>
<keyword evidence="2 13" id="KW-0813">Transport</keyword>
<dbReference type="InterPro" id="IPR002146">
    <property type="entry name" value="ATP_synth_b/b'su_bac/chlpt"/>
</dbReference>
<comment type="subunit">
    <text evidence="13">F-type ATPases have 2 components, F(1) - the catalytic core - and F(0) - the membrane proton channel. F(1) has five subunits: alpha(3), beta(3), gamma(1), delta(1), epsilon(1). F(0) has three main subunits: a(1), b(2) and c(10-14). The alpha and beta chains form an alternating ring which encloses part of the gamma chain. F(1) is attached to F(0) by a central stalk formed by the gamma and epsilon chains, while a peripheral stalk is formed by the delta and b chains.</text>
</comment>
<keyword evidence="10 13" id="KW-0066">ATP synthesis</keyword>
<evidence type="ECO:0000256" key="3">
    <source>
        <dbReference type="ARBA" id="ARBA00022475"/>
    </source>
</evidence>
<evidence type="ECO:0000256" key="1">
    <source>
        <dbReference type="ARBA" id="ARBA00005513"/>
    </source>
</evidence>
<name>A0A017H5T5_9FUSO</name>
<dbReference type="GO" id="GO:0046961">
    <property type="term" value="F:proton-transporting ATPase activity, rotational mechanism"/>
    <property type="evidence" value="ECO:0007669"/>
    <property type="project" value="TreeGrafter"/>
</dbReference>
<dbReference type="InterPro" id="IPR028987">
    <property type="entry name" value="ATP_synth_B-like_membr_sf"/>
</dbReference>
<dbReference type="Gene3D" id="1.20.5.620">
    <property type="entry name" value="F1F0 ATP synthase subunit B, membrane domain"/>
    <property type="match status" value="1"/>
</dbReference>
<evidence type="ECO:0000313" key="16">
    <source>
        <dbReference type="Proteomes" id="UP000031184"/>
    </source>
</evidence>
<sequence>MEAITMPIISIDINLFWQIINFFILVFVFNKYCKIPIQRILTERKKKITSELRSASLSKEEAKISARQAETALKEARDEAYEILKKAEYRAEEVRNEILADARLQKERMLREASEEVMRLKSRARQELHQEVTSLAVELAEKLMRKNIDEQTATDLIDDFIERVGDEV</sequence>
<proteinExistence type="inferred from homology"/>
<dbReference type="Pfam" id="PF00430">
    <property type="entry name" value="ATP-synt_B"/>
    <property type="match status" value="1"/>
</dbReference>
<dbReference type="GO" id="GO:0045259">
    <property type="term" value="C:proton-transporting ATP synthase complex"/>
    <property type="evidence" value="ECO:0007669"/>
    <property type="project" value="UniProtKB-KW"/>
</dbReference>
<evidence type="ECO:0000256" key="6">
    <source>
        <dbReference type="ARBA" id="ARBA00022781"/>
    </source>
</evidence>
<dbReference type="OrthoDB" id="87842at2"/>
<dbReference type="PATRIC" id="fig|1226633.4.peg.2254"/>
<protein>
    <recommendedName>
        <fullName evidence="13">ATP synthase subunit b</fullName>
    </recommendedName>
    <alternativeName>
        <fullName evidence="13">ATP synthase F(0) sector subunit b</fullName>
    </alternativeName>
    <alternativeName>
        <fullName evidence="13">ATPase subunit I</fullName>
    </alternativeName>
    <alternativeName>
        <fullName evidence="13">F-type ATPase subunit b</fullName>
        <shortName evidence="13">F-ATPase subunit b</shortName>
    </alternativeName>
</protein>
<dbReference type="GeneID" id="75074781"/>
<evidence type="ECO:0000256" key="13">
    <source>
        <dbReference type="HAMAP-Rule" id="MF_01398"/>
    </source>
</evidence>
<dbReference type="InterPro" id="IPR005864">
    <property type="entry name" value="ATP_synth_F0_bsu_bac"/>
</dbReference>
<dbReference type="GO" id="GO:0046933">
    <property type="term" value="F:proton-transporting ATP synthase activity, rotational mechanism"/>
    <property type="evidence" value="ECO:0007669"/>
    <property type="project" value="UniProtKB-UniRule"/>
</dbReference>
<keyword evidence="5 13" id="KW-0812">Transmembrane</keyword>
<comment type="subcellular location">
    <subcellularLocation>
        <location evidence="13">Cell membrane</location>
        <topology evidence="13">Single-pass membrane protein</topology>
    </subcellularLocation>
    <subcellularLocation>
        <location evidence="12">Endomembrane system</location>
        <topology evidence="12">Single-pass membrane protein</topology>
    </subcellularLocation>
</comment>
<comment type="function">
    <text evidence="11 13">F(1)F(0) ATP synthase produces ATP from ADP in the presence of a proton or sodium gradient. F-type ATPases consist of two structural domains, F(1) containing the extramembraneous catalytic core and F(0) containing the membrane proton channel, linked together by a central stalk and a peripheral stalk. During catalysis, ATP synthesis in the catalytic domain of F(1) is coupled via a rotary mechanism of the central stalk subunits to proton translocation.</text>
</comment>
<evidence type="ECO:0000256" key="11">
    <source>
        <dbReference type="ARBA" id="ARBA00025198"/>
    </source>
</evidence>
<evidence type="ECO:0000256" key="10">
    <source>
        <dbReference type="ARBA" id="ARBA00023310"/>
    </source>
</evidence>
<keyword evidence="3 13" id="KW-1003">Cell membrane</keyword>
<dbReference type="Proteomes" id="UP000031184">
    <property type="component" value="Unassembled WGS sequence"/>
</dbReference>
<gene>
    <name evidence="13" type="primary">atpF</name>
    <name evidence="15" type="ORF">C095_11120</name>
</gene>
<dbReference type="AlphaFoldDB" id="A0A017H5T5"/>
<dbReference type="PANTHER" id="PTHR33445">
    <property type="entry name" value="ATP SYNTHASE SUBUNIT B', CHLOROPLASTIC"/>
    <property type="match status" value="1"/>
</dbReference>
<dbReference type="GO" id="GO:0005886">
    <property type="term" value="C:plasma membrane"/>
    <property type="evidence" value="ECO:0007669"/>
    <property type="project" value="UniProtKB-SubCell"/>
</dbReference>
<evidence type="ECO:0000313" key="15">
    <source>
        <dbReference type="EMBL" id="KID48256.1"/>
    </source>
</evidence>
<dbReference type="HAMAP" id="MF_01398">
    <property type="entry name" value="ATP_synth_b_bprime"/>
    <property type="match status" value="1"/>
</dbReference>
<feature type="transmembrane region" description="Helical" evidence="13">
    <location>
        <begin position="6"/>
        <end position="29"/>
    </location>
</feature>
<comment type="function">
    <text evidence="13">Component of the F(0) channel, it forms part of the peripheral stalk, linking F(1) to F(0).</text>
</comment>
<organism evidence="15 16">
    <name type="scientific">Fusobacterium necrophorum subsp. funduliforme B35</name>
    <dbReference type="NCBI Taxonomy" id="1226633"/>
    <lineage>
        <taxon>Bacteria</taxon>
        <taxon>Fusobacteriati</taxon>
        <taxon>Fusobacteriota</taxon>
        <taxon>Fusobacteriia</taxon>
        <taxon>Fusobacteriales</taxon>
        <taxon>Fusobacteriaceae</taxon>
        <taxon>Fusobacterium</taxon>
    </lineage>
</organism>
<evidence type="ECO:0000256" key="8">
    <source>
        <dbReference type="ARBA" id="ARBA00023065"/>
    </source>
</evidence>
<reference evidence="15 16" key="1">
    <citation type="submission" date="2013-08" db="EMBL/GenBank/DDBJ databases">
        <title>An opportunistic ruminal bacterium that causes liver abscesses in cattle.</title>
        <authorList>
            <person name="Benahmed F.H."/>
            <person name="Rasmussen M."/>
            <person name="Harbottle H."/>
            <person name="Soppet D."/>
            <person name="Nagaraja T.G."/>
            <person name="Davidson M."/>
        </authorList>
    </citation>
    <scope>NUCLEOTIDE SEQUENCE [LARGE SCALE GENOMIC DNA]</scope>
    <source>
        <strain evidence="15 16">B35</strain>
    </source>
</reference>
<dbReference type="SUPFAM" id="SSF81573">
    <property type="entry name" value="F1F0 ATP synthase subunit B, membrane domain"/>
    <property type="match status" value="1"/>
</dbReference>
<dbReference type="RefSeq" id="WP_005953385.1">
    <property type="nucleotide sequence ID" value="NZ_AOJP01000005.1"/>
</dbReference>
<keyword evidence="8 13" id="KW-0406">Ion transport</keyword>
<evidence type="ECO:0000256" key="4">
    <source>
        <dbReference type="ARBA" id="ARBA00022547"/>
    </source>
</evidence>
<comment type="caution">
    <text evidence="15">The sequence shown here is derived from an EMBL/GenBank/DDBJ whole genome shotgun (WGS) entry which is preliminary data.</text>
</comment>
<evidence type="ECO:0000256" key="14">
    <source>
        <dbReference type="RuleBase" id="RU003848"/>
    </source>
</evidence>
<keyword evidence="4 13" id="KW-0138">CF(0)</keyword>
<keyword evidence="9 13" id="KW-0472">Membrane</keyword>